<evidence type="ECO:0000256" key="8">
    <source>
        <dbReference type="ARBA" id="ARBA00023054"/>
    </source>
</evidence>
<dbReference type="SUPFAM" id="SSF50978">
    <property type="entry name" value="WD40 repeat-like"/>
    <property type="match status" value="1"/>
</dbReference>
<dbReference type="InterPro" id="IPR035969">
    <property type="entry name" value="Rab-GAP_TBC_sf"/>
</dbReference>
<feature type="coiled-coil region" evidence="12">
    <location>
        <begin position="783"/>
        <end position="810"/>
    </location>
</feature>
<evidence type="ECO:0000259" key="15">
    <source>
        <dbReference type="PROSITE" id="PS50086"/>
    </source>
</evidence>
<keyword evidence="9" id="KW-0206">Cytoskeleton</keyword>
<dbReference type="Proteomes" id="UP001642483">
    <property type="component" value="Unassembled WGS sequence"/>
</dbReference>
<keyword evidence="14" id="KW-0732">Signal</keyword>
<dbReference type="EMBL" id="CAWYQH010000079">
    <property type="protein sequence ID" value="CAK8681312.1"/>
    <property type="molecule type" value="Genomic_DNA"/>
</dbReference>
<keyword evidence="7" id="KW-0970">Cilium biogenesis/degradation</keyword>
<dbReference type="InterPro" id="IPR015943">
    <property type="entry name" value="WD40/YVTN_repeat-like_dom_sf"/>
</dbReference>
<feature type="signal peptide" evidence="14">
    <location>
        <begin position="1"/>
        <end position="23"/>
    </location>
</feature>
<evidence type="ECO:0000313" key="16">
    <source>
        <dbReference type="EMBL" id="CAK8681312.1"/>
    </source>
</evidence>
<dbReference type="Gene3D" id="2.130.10.10">
    <property type="entry name" value="YVTN repeat-like/Quinoprotein amine dehydrogenase"/>
    <property type="match status" value="1"/>
</dbReference>
<keyword evidence="17" id="KW-1185">Reference proteome</keyword>
<evidence type="ECO:0000256" key="12">
    <source>
        <dbReference type="SAM" id="Coils"/>
    </source>
</evidence>
<dbReference type="Pfam" id="PF00566">
    <property type="entry name" value="RabGAP-TBC"/>
    <property type="match status" value="1"/>
</dbReference>
<dbReference type="InterPro" id="IPR001680">
    <property type="entry name" value="WD40_rpt"/>
</dbReference>
<evidence type="ECO:0000256" key="11">
    <source>
        <dbReference type="ARBA" id="ARBA00034464"/>
    </source>
</evidence>
<feature type="domain" description="Rab-GAP TBC" evidence="15">
    <location>
        <begin position="462"/>
        <end position="637"/>
    </location>
</feature>
<dbReference type="SUPFAM" id="SSF47923">
    <property type="entry name" value="Ypt/Rab-GAP domain of gyp1p"/>
    <property type="match status" value="1"/>
</dbReference>
<dbReference type="InterPro" id="IPR051570">
    <property type="entry name" value="TBC1_cilium_biogenesis"/>
</dbReference>
<feature type="chain" id="PRO_5046063420" description="TBC1 domain family member 31" evidence="14">
    <location>
        <begin position="24"/>
        <end position="1116"/>
    </location>
</feature>
<evidence type="ECO:0000256" key="5">
    <source>
        <dbReference type="ARBA" id="ARBA00022574"/>
    </source>
</evidence>
<feature type="coiled-coil region" evidence="12">
    <location>
        <begin position="844"/>
        <end position="1040"/>
    </location>
</feature>
<keyword evidence="4" id="KW-0963">Cytoplasm</keyword>
<evidence type="ECO:0000256" key="2">
    <source>
        <dbReference type="ARBA" id="ARBA00004607"/>
    </source>
</evidence>
<dbReference type="InterPro" id="IPR000195">
    <property type="entry name" value="Rab-GAP-TBC_dom"/>
</dbReference>
<comment type="caution">
    <text evidence="16">The sequence shown here is derived from an EMBL/GenBank/DDBJ whole genome shotgun (WGS) entry which is preliminary data.</text>
</comment>
<dbReference type="InterPro" id="IPR036322">
    <property type="entry name" value="WD40_repeat_dom_sf"/>
</dbReference>
<evidence type="ECO:0000256" key="1">
    <source>
        <dbReference type="ARBA" id="ARBA00004120"/>
    </source>
</evidence>
<dbReference type="PANTHER" id="PTHR19853">
    <property type="entry name" value="WD REPEAT CONTAINING PROTEIN 3 WDR3"/>
    <property type="match status" value="1"/>
</dbReference>
<evidence type="ECO:0000256" key="4">
    <source>
        <dbReference type="ARBA" id="ARBA00022490"/>
    </source>
</evidence>
<protein>
    <recommendedName>
        <fullName evidence="3">TBC1 domain family member 31</fullName>
    </recommendedName>
</protein>
<comment type="subcellular location">
    <subcellularLocation>
        <location evidence="1">Cytoplasm</location>
        <location evidence="1">Cytoskeleton</location>
        <location evidence="1">Cilium basal body</location>
    </subcellularLocation>
    <subcellularLocation>
        <location evidence="2">Cytoplasm</location>
        <location evidence="2">Cytoskeleton</location>
        <location evidence="2">Microtubule organizing center</location>
        <location evidence="2">Centrosome</location>
        <location evidence="2">Centriolar satellite</location>
    </subcellularLocation>
</comment>
<feature type="compositionally biased region" description="Polar residues" evidence="13">
    <location>
        <begin position="396"/>
        <end position="413"/>
    </location>
</feature>
<name>A0ABP0FNU7_CLALP</name>
<keyword evidence="10" id="KW-0966">Cell projection</keyword>
<organism evidence="16 17">
    <name type="scientific">Clavelina lepadiformis</name>
    <name type="common">Light-bulb sea squirt</name>
    <name type="synonym">Ascidia lepadiformis</name>
    <dbReference type="NCBI Taxonomy" id="159417"/>
    <lineage>
        <taxon>Eukaryota</taxon>
        <taxon>Metazoa</taxon>
        <taxon>Chordata</taxon>
        <taxon>Tunicata</taxon>
        <taxon>Ascidiacea</taxon>
        <taxon>Aplousobranchia</taxon>
        <taxon>Clavelinidae</taxon>
        <taxon>Clavelina</taxon>
    </lineage>
</organism>
<evidence type="ECO:0000313" key="17">
    <source>
        <dbReference type="Proteomes" id="UP001642483"/>
    </source>
</evidence>
<evidence type="ECO:0000256" key="9">
    <source>
        <dbReference type="ARBA" id="ARBA00023212"/>
    </source>
</evidence>
<dbReference type="SMART" id="SM00320">
    <property type="entry name" value="WD40"/>
    <property type="match status" value="4"/>
</dbReference>
<evidence type="ECO:0000256" key="6">
    <source>
        <dbReference type="ARBA" id="ARBA00022737"/>
    </source>
</evidence>
<gene>
    <name evidence="16" type="ORF">CVLEPA_LOCUS11526</name>
</gene>
<keyword evidence="8 12" id="KW-0175">Coiled coil</keyword>
<evidence type="ECO:0000256" key="10">
    <source>
        <dbReference type="ARBA" id="ARBA00023273"/>
    </source>
</evidence>
<dbReference type="Gene3D" id="1.10.472.80">
    <property type="entry name" value="Ypt/Rab-GAP domain of gyp1p, domain 3"/>
    <property type="match status" value="1"/>
</dbReference>
<evidence type="ECO:0000256" key="14">
    <source>
        <dbReference type="SAM" id="SignalP"/>
    </source>
</evidence>
<proteinExistence type="predicted"/>
<keyword evidence="6" id="KW-0677">Repeat</keyword>
<reference evidence="16 17" key="1">
    <citation type="submission" date="2024-02" db="EMBL/GenBank/DDBJ databases">
        <authorList>
            <person name="Daric V."/>
            <person name="Darras S."/>
        </authorList>
    </citation>
    <scope>NUCLEOTIDE SEQUENCE [LARGE SCALE GENOMIC DNA]</scope>
</reference>
<dbReference type="PANTHER" id="PTHR19853:SF1">
    <property type="entry name" value="TBC1 DOMAIN FAMILY MEMBER 31"/>
    <property type="match status" value="1"/>
</dbReference>
<comment type="function">
    <text evidence="11">Molecular adapter which is involved in cilium biogenesis. Part of a functional complex including OFD1 a centriolar protein involved in cilium assembly. Could regulate the cAMP-dependent phosphorylation of OFD1, and its subsequent ubiquitination by PJA2 which ultimately leads to its proteasomal degradation.</text>
</comment>
<feature type="region of interest" description="Disordered" evidence="13">
    <location>
        <begin position="396"/>
        <end position="438"/>
    </location>
</feature>
<keyword evidence="5" id="KW-0853">WD repeat</keyword>
<sequence length="1116" mass="129258">MSFVLKNFDLVLVLFVLNSEIQLNRYINARMQTRDITGQPSGKIWHRAPSPLPDKGVVVTVVNSGKGLKTGRHRRFLHSTFDFSGNKVITADHLGGIFVFDLAKNRYSQVQSCGQSCTAIVSGLKRKHEYLVGLADSSIKCYTTENKELVSWMRGHGSAVHSISVHSSGRFAITTSRDTAQLWNLDTFERIRKLNVRVEVPIQQVFYLPGTDTILTCFTDDSIFAWESDNFVGKFKLSLGDQLGIGYKAFAASRDGKTLVCGGKSNLLHLYSLESHKLTQVIKMPNEVVSVKQLLFLSDRFDAGANKVLGVLSQDGIARFVDIVSCRVLFELEPTIEGDKITNMSASAEGGDHLVANSEAGCFIIYSIKALYPELNMPPGPLVKVVKDVWKRKALTNKSQEKSQSTVNSSRNATRPLDGNMSTGRIKARRLQKEKDVTQEEGVLPNGLSFVKLQRILKWFGEYPEQYRLFIWRSILQVPENQAAFSSLTNKGTHIAYAAIEEKFPVKSGRLMRVLRSTLSVLAHWSAIFSELDYLPLIAFPFVKLFHNNHLLCFEMIATVLTNWCQHWFDFFPNPPVNILSMVENVLCHHDKKLLQHFIKCEVTTQIYAWPLLQTLMSEVLTRDEWLCLFDNVFSNHPSFLLYCVVAYSICCHSALMKATQKEDFQYFYHHRNAIDIKAVIHEAYRMAEGTPESIDPKKMMSGFEPLPVSDTYPIFNKYPKFIVDYQAQERERIRKDELEYLREKHVAQELAEQMQDRKLHEEAWYRRKEILEESEDQRRKLLVDEERKLVEQRKKLAAMKRELKVRELQLLDKARMRFVDHQQTMKQIEVNRLEEELRRKALLRDEEAAAAVENVEIKGLELEAHRAALEQQMARDHAELEDDVRAEIDRRRRLEQVEERMHDKMKEQEIDITKTKELESDLARAELRHNAINQRTAVTSRLLNGDIEREKNLARSLTRNIDHLRQQKHIHDRLKELKAEKDEELAESRERLRCLEMMRNDADSRRAKMLEDRSLEESKKRLEDSEKRVEAHIRRLREEHDHQKYDQSFTADSDRMTAVSNRMIIQDATDALDDTSLWSLDRNRGQMDEEERNLMEEVRNLRQRLVSSRGKSGLH</sequence>
<dbReference type="PROSITE" id="PS50086">
    <property type="entry name" value="TBC_RABGAP"/>
    <property type="match status" value="1"/>
</dbReference>
<evidence type="ECO:0000256" key="13">
    <source>
        <dbReference type="SAM" id="MobiDB-lite"/>
    </source>
</evidence>
<accession>A0ABP0FNU7</accession>
<evidence type="ECO:0000256" key="7">
    <source>
        <dbReference type="ARBA" id="ARBA00022794"/>
    </source>
</evidence>
<evidence type="ECO:0000256" key="3">
    <source>
        <dbReference type="ARBA" id="ARBA00014199"/>
    </source>
</evidence>